<sequence length="308" mass="34420">MATQDLVTAIQALNMAESLSRSSEQGARVQLVDTLQSVQSLVDTMSSSQASVVPLCLDLEGVNLSRHGTISFIQIWIHMLEQAFLVDVHTLGARAFEVSDSKGNTLRTILESETTQKYFFDVRNDSDALYALFGIQLAGVKDVQLLELASRRGPKHILNGLGNCIEQAQFLEEPALQKWQSTKQKVVKMFDSKNGGSYEIWNVRPLPQELIDYCVGDVQFLPILVTTYESRLNVQWSERASVETVKRLQESRSPGYRPKGKHKLFGPKKWRFPPSPRDARSSTTVLSLPATGSRPATQEHIPVQHAVK</sequence>
<keyword evidence="2" id="KW-1185">Reference proteome</keyword>
<dbReference type="EMBL" id="JAUTXU010000165">
    <property type="protein sequence ID" value="KAK3702118.1"/>
    <property type="molecule type" value="Genomic_DNA"/>
</dbReference>
<evidence type="ECO:0000313" key="1">
    <source>
        <dbReference type="EMBL" id="KAK3702118.1"/>
    </source>
</evidence>
<proteinExistence type="predicted"/>
<evidence type="ECO:0000313" key="2">
    <source>
        <dbReference type="Proteomes" id="UP001281147"/>
    </source>
</evidence>
<reference evidence="1" key="1">
    <citation type="submission" date="2023-07" db="EMBL/GenBank/DDBJ databases">
        <title>Black Yeasts Isolated from many extreme environments.</title>
        <authorList>
            <person name="Coleine C."/>
            <person name="Stajich J.E."/>
            <person name="Selbmann L."/>
        </authorList>
    </citation>
    <scope>NUCLEOTIDE SEQUENCE</scope>
    <source>
        <strain evidence="1">CCFEE 5714</strain>
    </source>
</reference>
<name>A0ACC3MRZ8_9PEZI</name>
<protein>
    <submittedName>
        <fullName evidence="1">Uncharacterized protein</fullName>
    </submittedName>
</protein>
<gene>
    <name evidence="1" type="ORF">LTR37_015093</name>
</gene>
<dbReference type="Proteomes" id="UP001281147">
    <property type="component" value="Unassembled WGS sequence"/>
</dbReference>
<comment type="caution">
    <text evidence="1">The sequence shown here is derived from an EMBL/GenBank/DDBJ whole genome shotgun (WGS) entry which is preliminary data.</text>
</comment>
<accession>A0ACC3MRZ8</accession>
<organism evidence="1 2">
    <name type="scientific">Vermiconidia calcicola</name>
    <dbReference type="NCBI Taxonomy" id="1690605"/>
    <lineage>
        <taxon>Eukaryota</taxon>
        <taxon>Fungi</taxon>
        <taxon>Dikarya</taxon>
        <taxon>Ascomycota</taxon>
        <taxon>Pezizomycotina</taxon>
        <taxon>Dothideomycetes</taxon>
        <taxon>Dothideomycetidae</taxon>
        <taxon>Mycosphaerellales</taxon>
        <taxon>Extremaceae</taxon>
        <taxon>Vermiconidia</taxon>
    </lineage>
</organism>